<organism evidence="4 5">
    <name type="scientific">Ruegeria faecimaris</name>
    <dbReference type="NCBI Taxonomy" id="686389"/>
    <lineage>
        <taxon>Bacteria</taxon>
        <taxon>Pseudomonadati</taxon>
        <taxon>Pseudomonadota</taxon>
        <taxon>Alphaproteobacteria</taxon>
        <taxon>Rhodobacterales</taxon>
        <taxon>Roseobacteraceae</taxon>
        <taxon>Ruegeria</taxon>
    </lineage>
</organism>
<dbReference type="EMBL" id="FXTE01000008">
    <property type="protein sequence ID" value="SMO75871.1"/>
    <property type="molecule type" value="Genomic_DNA"/>
</dbReference>
<evidence type="ECO:0000313" key="5">
    <source>
        <dbReference type="Proteomes" id="UP000319555"/>
    </source>
</evidence>
<evidence type="ECO:0000256" key="1">
    <source>
        <dbReference type="ARBA" id="ARBA00006611"/>
    </source>
</evidence>
<reference evidence="4 5" key="1">
    <citation type="submission" date="2017-05" db="EMBL/GenBank/DDBJ databases">
        <authorList>
            <person name="Varghese N."/>
            <person name="Submissions S."/>
        </authorList>
    </citation>
    <scope>NUCLEOTIDE SEQUENCE [LARGE SCALE GENOMIC DNA]</scope>
    <source>
        <strain evidence="4 5">DSM 28009</strain>
    </source>
</reference>
<dbReference type="OrthoDB" id="9810761at2"/>
<dbReference type="PANTHER" id="PTHR30486:SF15">
    <property type="entry name" value="TYPE II_IV SECRETION SYSTEM ATPASE"/>
    <property type="match status" value="1"/>
</dbReference>
<dbReference type="FunFam" id="3.40.50.300:FF:000521">
    <property type="entry name" value="Type II secretion system protein E"/>
    <property type="match status" value="1"/>
</dbReference>
<dbReference type="PANTHER" id="PTHR30486">
    <property type="entry name" value="TWITCHING MOTILITY PROTEIN PILT"/>
    <property type="match status" value="1"/>
</dbReference>
<feature type="domain" description="Bacterial type II secretion system protein E" evidence="3">
    <location>
        <begin position="126"/>
        <end position="402"/>
    </location>
</feature>
<protein>
    <submittedName>
        <fullName evidence="4">Pilus assembly protein CpaF</fullName>
    </submittedName>
</protein>
<dbReference type="InterPro" id="IPR001482">
    <property type="entry name" value="T2SS/T4SS_dom"/>
</dbReference>
<dbReference type="Gene3D" id="3.30.450.380">
    <property type="match status" value="1"/>
</dbReference>
<feature type="region of interest" description="Disordered" evidence="2">
    <location>
        <begin position="1"/>
        <end position="53"/>
    </location>
</feature>
<dbReference type="InterPro" id="IPR050921">
    <property type="entry name" value="T4SS_GSP_E_ATPase"/>
</dbReference>
<gene>
    <name evidence="4" type="ORF">SAMN06265380_10811</name>
</gene>
<proteinExistence type="inferred from homology"/>
<accession>A0A521DXR1</accession>
<evidence type="ECO:0000313" key="4">
    <source>
        <dbReference type="EMBL" id="SMO75871.1"/>
    </source>
</evidence>
<dbReference type="GO" id="GO:0016887">
    <property type="term" value="F:ATP hydrolysis activity"/>
    <property type="evidence" value="ECO:0007669"/>
    <property type="project" value="InterPro"/>
</dbReference>
<sequence length="480" mass="52969">MFSRYKKPEAQPVQAPAKSPEATPAPAAEQASTATAVARRPTPKKAVEVVGADKERKRKERLGEIKIELHRELLENLNLAALEKAGESELRSEISAIASEVLESRNIVLNRDDRQQLNKELYDEVTGLGPLETLLQDDSVSDILVNGPQQIFVERFGKLEISDVTFKDEKHLMRIIDKIVSAVGRRVDESNPYVDARLADGSRFNAMVPPIAVDGSLVSIRKFKKDKLAIDDLVNFGAFTEEMAAYLQAAVSTRLNVIVSGGTGSGKTTTLNALSSFIDDAERILTIEDTAELQLQQSHVGRMESRPPNVEGKGEVSPRDCLKNALRMRPDRIIVGETRGSEVIDMLQAMNTGHDGSMTTIHANSARDGISRLENMIAMAGIEMPIKAVRSQISSAVNLIVQASRLQDGSRRMTSITEITGMEGDVISMQEIFRFQRVGLTPDNKIIGHFTATGVRSHYSERFRLWGYDLPPSIYEPTTM</sequence>
<dbReference type="SUPFAM" id="SSF52540">
    <property type="entry name" value="P-loop containing nucleoside triphosphate hydrolases"/>
    <property type="match status" value="1"/>
</dbReference>
<dbReference type="CDD" id="cd01130">
    <property type="entry name" value="VirB11-like_ATPase"/>
    <property type="match status" value="1"/>
</dbReference>
<dbReference type="InterPro" id="IPR027417">
    <property type="entry name" value="P-loop_NTPase"/>
</dbReference>
<keyword evidence="5" id="KW-1185">Reference proteome</keyword>
<feature type="compositionally biased region" description="Low complexity" evidence="2">
    <location>
        <begin position="15"/>
        <end position="38"/>
    </location>
</feature>
<dbReference type="RefSeq" id="WP_142637964.1">
    <property type="nucleotide sequence ID" value="NZ_CANMDC010000008.1"/>
</dbReference>
<dbReference type="Pfam" id="PF00437">
    <property type="entry name" value="T2SSE"/>
    <property type="match status" value="1"/>
</dbReference>
<name>A0A521DXR1_9RHOB</name>
<comment type="similarity">
    <text evidence="1">Belongs to the GSP E family.</text>
</comment>
<evidence type="ECO:0000259" key="3">
    <source>
        <dbReference type="Pfam" id="PF00437"/>
    </source>
</evidence>
<dbReference type="Gene3D" id="3.40.50.300">
    <property type="entry name" value="P-loop containing nucleotide triphosphate hydrolases"/>
    <property type="match status" value="1"/>
</dbReference>
<evidence type="ECO:0000256" key="2">
    <source>
        <dbReference type="SAM" id="MobiDB-lite"/>
    </source>
</evidence>
<dbReference type="Proteomes" id="UP000319555">
    <property type="component" value="Unassembled WGS sequence"/>
</dbReference>
<dbReference type="AlphaFoldDB" id="A0A521DXR1"/>